<dbReference type="PANTHER" id="PTHR43194:SF4">
    <property type="entry name" value="AB HYDROLASE-1 DOMAIN-CONTAINING PROTEIN"/>
    <property type="match status" value="1"/>
</dbReference>
<name>A0A139H3L5_9PEZI</name>
<dbReference type="EMBL" id="LFZN01000154">
    <property type="protein sequence ID" value="KXS97070.1"/>
    <property type="molecule type" value="Genomic_DNA"/>
</dbReference>
<accession>A0A139H3L5</accession>
<dbReference type="Gene3D" id="3.40.50.1820">
    <property type="entry name" value="alpha/beta hydrolase"/>
    <property type="match status" value="1"/>
</dbReference>
<organism evidence="1 2">
    <name type="scientific">Pseudocercospora eumusae</name>
    <dbReference type="NCBI Taxonomy" id="321146"/>
    <lineage>
        <taxon>Eukaryota</taxon>
        <taxon>Fungi</taxon>
        <taxon>Dikarya</taxon>
        <taxon>Ascomycota</taxon>
        <taxon>Pezizomycotina</taxon>
        <taxon>Dothideomycetes</taxon>
        <taxon>Dothideomycetidae</taxon>
        <taxon>Mycosphaerellales</taxon>
        <taxon>Mycosphaerellaceae</taxon>
        <taxon>Pseudocercospora</taxon>
    </lineage>
</organism>
<gene>
    <name evidence="1" type="ORF">AC578_10784</name>
</gene>
<evidence type="ECO:0008006" key="3">
    <source>
        <dbReference type="Google" id="ProtNLM"/>
    </source>
</evidence>
<protein>
    <recommendedName>
        <fullName evidence="3">AB hydrolase-1 domain-containing protein</fullName>
    </recommendedName>
</protein>
<comment type="caution">
    <text evidence="1">The sequence shown here is derived from an EMBL/GenBank/DDBJ whole genome shotgun (WGS) entry which is preliminary data.</text>
</comment>
<dbReference type="EMBL" id="LFZN01000154">
    <property type="protein sequence ID" value="KXS97071.1"/>
    <property type="molecule type" value="Genomic_DNA"/>
</dbReference>
<dbReference type="InterPro" id="IPR029058">
    <property type="entry name" value="AB_hydrolase_fold"/>
</dbReference>
<dbReference type="Proteomes" id="UP000070133">
    <property type="component" value="Unassembled WGS sequence"/>
</dbReference>
<keyword evidence="2" id="KW-1185">Reference proteome</keyword>
<dbReference type="CDD" id="cd12809">
    <property type="entry name" value="Esterase_713_like-2"/>
    <property type="match status" value="1"/>
</dbReference>
<dbReference type="PANTHER" id="PTHR43194">
    <property type="entry name" value="HYDROLASE ALPHA/BETA FOLD FAMILY"/>
    <property type="match status" value="1"/>
</dbReference>
<proteinExistence type="predicted"/>
<sequence length="439" mass="47957">MLKISLARASGTSRSAAILLTDLSFVLLQITVTFGEKMLSTRLFCASIASISLFFAGSAASCIGINAIRPGCNTSESAYHRDTFYIGGHYEIYNITEGTSIYSDQVYVEKLTPVHGLKKATPIVFLSAGIPSGSLWLNTPDNRKGWASYFIDQGYQIYILDITANGRSGQNDLDKYPLRIGATDSNMQAGFTAPELDGAYPQATNHTQWPGNGTRGDPIFDAFMAAVVPLTSNSTSQELSMRAAGCKLLSLIGKSFLISHSAGGTYTALMSDECPDLIQANINLEPGNIPFQWWSGNSSAGGDRIDTREYGLTRTPITYDPPITSSSELDKILVGNDSPAKRSCYIQNPNGTIHTLPNIAKVPYVFLTGDASPHVTYDHCFPLFLNQAGVKDVTWIKLWERGLLGNAHFFMIEKNNLEIAGVVAEWIEEFEKMMTTTKY</sequence>
<reference evidence="1 2" key="1">
    <citation type="submission" date="2015-07" db="EMBL/GenBank/DDBJ databases">
        <title>Comparative genomics of the Sigatoka disease complex on banana suggests a link between parallel evolutionary changes in Pseudocercospora fijiensis and Pseudocercospora eumusae and increased virulence on the banana host.</title>
        <authorList>
            <person name="Chang T.-C."/>
            <person name="Salvucci A."/>
            <person name="Crous P.W."/>
            <person name="Stergiopoulos I."/>
        </authorList>
    </citation>
    <scope>NUCLEOTIDE SEQUENCE [LARGE SCALE GENOMIC DNA]</scope>
    <source>
        <strain evidence="1 2">CBS 114824</strain>
    </source>
</reference>
<evidence type="ECO:0000313" key="2">
    <source>
        <dbReference type="Proteomes" id="UP000070133"/>
    </source>
</evidence>
<dbReference type="SUPFAM" id="SSF53474">
    <property type="entry name" value="alpha/beta-Hydrolases"/>
    <property type="match status" value="1"/>
</dbReference>
<evidence type="ECO:0000313" key="1">
    <source>
        <dbReference type="EMBL" id="KXS97070.1"/>
    </source>
</evidence>
<dbReference type="InterPro" id="IPR050228">
    <property type="entry name" value="Carboxylesterase_BioH"/>
</dbReference>
<dbReference type="OrthoDB" id="9978720at2759"/>
<dbReference type="AlphaFoldDB" id="A0A139H3L5"/>